<reference evidence="3" key="1">
    <citation type="journal article" date="2019" name="Int. J. Syst. Evol. Microbiol.">
        <title>The Global Catalogue of Microorganisms (GCM) 10K type strain sequencing project: providing services to taxonomists for standard genome sequencing and annotation.</title>
        <authorList>
            <consortium name="The Broad Institute Genomics Platform"/>
            <consortium name="The Broad Institute Genome Sequencing Center for Infectious Disease"/>
            <person name="Wu L."/>
            <person name="Ma J."/>
        </authorList>
    </citation>
    <scope>NUCLEOTIDE SEQUENCE [LARGE SCALE GENOMIC DNA]</scope>
    <source>
        <strain evidence="3">JCM 17563</strain>
    </source>
</reference>
<evidence type="ECO:0000313" key="2">
    <source>
        <dbReference type="EMBL" id="GAA4024718.1"/>
    </source>
</evidence>
<comment type="caution">
    <text evidence="2">The sequence shown here is derived from an EMBL/GenBank/DDBJ whole genome shotgun (WGS) entry which is preliminary data.</text>
</comment>
<accession>A0ABP7TDK9</accession>
<proteinExistence type="predicted"/>
<dbReference type="Proteomes" id="UP001500235">
    <property type="component" value="Unassembled WGS sequence"/>
</dbReference>
<dbReference type="InterPro" id="IPR027417">
    <property type="entry name" value="P-loop_NTPase"/>
</dbReference>
<evidence type="ECO:0000313" key="3">
    <source>
        <dbReference type="Proteomes" id="UP001500235"/>
    </source>
</evidence>
<dbReference type="SUPFAM" id="SSF52540">
    <property type="entry name" value="P-loop containing nucleoside triphosphate hydrolases"/>
    <property type="match status" value="1"/>
</dbReference>
<organism evidence="2 3">
    <name type="scientific">Sphingomonas swuensis</name>
    <dbReference type="NCBI Taxonomy" id="977800"/>
    <lineage>
        <taxon>Bacteria</taxon>
        <taxon>Pseudomonadati</taxon>
        <taxon>Pseudomonadota</taxon>
        <taxon>Alphaproteobacteria</taxon>
        <taxon>Sphingomonadales</taxon>
        <taxon>Sphingomonadaceae</taxon>
        <taxon>Sphingomonas</taxon>
    </lineage>
</organism>
<dbReference type="Gene3D" id="3.40.50.300">
    <property type="entry name" value="P-loop containing nucleotide triphosphate hydrolases"/>
    <property type="match status" value="1"/>
</dbReference>
<feature type="region of interest" description="Disordered" evidence="1">
    <location>
        <begin position="13"/>
        <end position="45"/>
    </location>
</feature>
<gene>
    <name evidence="2" type="ORF">GCM10022280_27010</name>
</gene>
<protein>
    <recommendedName>
        <fullName evidence="4">Protein ImuA</fullName>
    </recommendedName>
</protein>
<evidence type="ECO:0000256" key="1">
    <source>
        <dbReference type="SAM" id="MobiDB-lite"/>
    </source>
</evidence>
<keyword evidence="3" id="KW-1185">Reference proteome</keyword>
<sequence length="250" mass="26273">MSRVDPRFRLVAGGGSRAAEEVSFPGKGRGAVPPPARPVEPASSGASAFAGEPILSELFPSSPRDGGWSGFVLAQLGTSGPLLWVQERMAILEGGRVHAAGIGRLADQLIHVEAKDAKSALWAMEEGLRCSALSGVVGEIWGDPQALDFTATRRLAVAAERMGVSCWLVRPGGHAGLSGARERWRLASAPSAVHPFDPKAPGSPRWAAELFRSRRRAPASWVVGHDPADLLAVAAEPGDRALGESQRRTG</sequence>
<evidence type="ECO:0008006" key="4">
    <source>
        <dbReference type="Google" id="ProtNLM"/>
    </source>
</evidence>
<name>A0ABP7TDK9_9SPHN</name>
<dbReference type="EMBL" id="BAABBQ010000001">
    <property type="protein sequence ID" value="GAA4024718.1"/>
    <property type="molecule type" value="Genomic_DNA"/>
</dbReference>